<dbReference type="AlphaFoldDB" id="A0AAW0MNA8"/>
<dbReference type="GO" id="GO:0006955">
    <property type="term" value="P:immune response"/>
    <property type="evidence" value="ECO:0007669"/>
    <property type="project" value="TreeGrafter"/>
</dbReference>
<evidence type="ECO:0000256" key="2">
    <source>
        <dbReference type="ARBA" id="ARBA00022475"/>
    </source>
</evidence>
<dbReference type="Gene3D" id="2.60.40.10">
    <property type="entry name" value="Immunoglobulins"/>
    <property type="match status" value="3"/>
</dbReference>
<evidence type="ECO:0000256" key="8">
    <source>
        <dbReference type="ARBA" id="ARBA00023170"/>
    </source>
</evidence>
<dbReference type="GO" id="GO:0071222">
    <property type="term" value="P:cellular response to lipopolysaccharide"/>
    <property type="evidence" value="ECO:0007669"/>
    <property type="project" value="TreeGrafter"/>
</dbReference>
<evidence type="ECO:0000256" key="9">
    <source>
        <dbReference type="ARBA" id="ARBA00023180"/>
    </source>
</evidence>
<dbReference type="GO" id="GO:0007166">
    <property type="term" value="P:cell surface receptor signaling pathway"/>
    <property type="evidence" value="ECO:0007669"/>
    <property type="project" value="TreeGrafter"/>
</dbReference>
<evidence type="ECO:0000313" key="14">
    <source>
        <dbReference type="Proteomes" id="UP001460270"/>
    </source>
</evidence>
<dbReference type="GO" id="GO:0042102">
    <property type="term" value="P:positive regulation of T cell proliferation"/>
    <property type="evidence" value="ECO:0007669"/>
    <property type="project" value="TreeGrafter"/>
</dbReference>
<dbReference type="InterPro" id="IPR013162">
    <property type="entry name" value="CD80_C2-set"/>
</dbReference>
<dbReference type="InterPro" id="IPR013106">
    <property type="entry name" value="Ig_V-set"/>
</dbReference>
<reference evidence="14" key="1">
    <citation type="submission" date="2024-04" db="EMBL/GenBank/DDBJ databases">
        <title>Salinicola lusitanus LLJ914,a marine bacterium isolated from the Okinawa Trough.</title>
        <authorList>
            <person name="Li J."/>
        </authorList>
    </citation>
    <scope>NUCLEOTIDE SEQUENCE [LARGE SCALE GENOMIC DNA]</scope>
</reference>
<feature type="compositionally biased region" description="Basic and acidic residues" evidence="11">
    <location>
        <begin position="321"/>
        <end position="333"/>
    </location>
</feature>
<feature type="compositionally biased region" description="Gly residues" evidence="11">
    <location>
        <begin position="277"/>
        <end position="286"/>
    </location>
</feature>
<feature type="domain" description="Ig-like" evidence="12">
    <location>
        <begin position="1"/>
        <end position="81"/>
    </location>
</feature>
<evidence type="ECO:0000256" key="4">
    <source>
        <dbReference type="ARBA" id="ARBA00022729"/>
    </source>
</evidence>
<dbReference type="PANTHER" id="PTHR25466">
    <property type="entry name" value="T-LYMPHOCYTE ACTIVATION ANTIGEN"/>
    <property type="match status" value="1"/>
</dbReference>
<evidence type="ECO:0000256" key="10">
    <source>
        <dbReference type="ARBA" id="ARBA00023319"/>
    </source>
</evidence>
<protein>
    <recommendedName>
        <fullName evidence="12">Ig-like domain-containing protein</fullName>
    </recommendedName>
</protein>
<dbReference type="Pfam" id="PF08205">
    <property type="entry name" value="C2-set_2"/>
    <property type="match status" value="1"/>
</dbReference>
<dbReference type="SUPFAM" id="SSF48726">
    <property type="entry name" value="Immunoglobulin"/>
    <property type="match status" value="3"/>
</dbReference>
<keyword evidence="4" id="KW-0732">Signal</keyword>
<dbReference type="GO" id="GO:0031295">
    <property type="term" value="P:T cell costimulation"/>
    <property type="evidence" value="ECO:0007669"/>
    <property type="project" value="TreeGrafter"/>
</dbReference>
<dbReference type="SMART" id="SM00408">
    <property type="entry name" value="IGc2"/>
    <property type="match status" value="2"/>
</dbReference>
<evidence type="ECO:0000259" key="12">
    <source>
        <dbReference type="PROSITE" id="PS50835"/>
    </source>
</evidence>
<comment type="subcellular location">
    <subcellularLocation>
        <location evidence="1">Cell membrane</location>
        <topology evidence="1">Single-pass type I membrane protein</topology>
    </subcellularLocation>
</comment>
<dbReference type="InterPro" id="IPR051713">
    <property type="entry name" value="T-cell_Activation_Regulation"/>
</dbReference>
<dbReference type="InterPro" id="IPR036179">
    <property type="entry name" value="Ig-like_dom_sf"/>
</dbReference>
<dbReference type="PROSITE" id="PS50835">
    <property type="entry name" value="IG_LIKE"/>
    <property type="match status" value="2"/>
</dbReference>
<keyword evidence="5" id="KW-1133">Transmembrane helix</keyword>
<sequence>METCVLPCSFDGSNINLIQWVQTEKNVLVHAHQYGTDQLQKQDQAFRGRTSLFPELISGGNTSLQLTQVKVSDQGTYLCQVFTTVSGEEHLIHLRVEGPFRSLQMKFKEDVLTCSSKNIYPEPKLTWAPDSSPQTQLQLQQNQLFSISSSLTLKLHPPQRFTCNISTEHSWKSATYSFNSPVQMSSDVSLSCSSSSSARVKSLKWTFNSLETILTQTGADVSYSDTWRPFVERVSESGDLSLKNLSSKHQGLYLCEVHTQQHVHFSRTQLGQEPGESGPGESGPGESGQESLDQESLDQVSLDQESLDQVSLDQVSLDQESQSKDKVEELEVD</sequence>
<dbReference type="SMART" id="SM00406">
    <property type="entry name" value="IGv"/>
    <property type="match status" value="2"/>
</dbReference>
<comment type="caution">
    <text evidence="13">The sequence shown here is derived from an EMBL/GenBank/DDBJ whole genome shotgun (WGS) entry which is preliminary data.</text>
</comment>
<keyword evidence="8" id="KW-0675">Receptor</keyword>
<dbReference type="EMBL" id="JBBPFD010000047">
    <property type="protein sequence ID" value="KAK7880821.1"/>
    <property type="molecule type" value="Genomic_DNA"/>
</dbReference>
<gene>
    <name evidence="13" type="ORF">WMY93_032534</name>
</gene>
<dbReference type="Pfam" id="PF07686">
    <property type="entry name" value="V-set"/>
    <property type="match status" value="1"/>
</dbReference>
<keyword evidence="3" id="KW-0812">Transmembrane</keyword>
<keyword evidence="6" id="KW-0472">Membrane</keyword>
<dbReference type="InterPro" id="IPR003598">
    <property type="entry name" value="Ig_sub2"/>
</dbReference>
<dbReference type="SMART" id="SM00409">
    <property type="entry name" value="IG"/>
    <property type="match status" value="2"/>
</dbReference>
<dbReference type="GO" id="GO:0042130">
    <property type="term" value="P:negative regulation of T cell proliferation"/>
    <property type="evidence" value="ECO:0007669"/>
    <property type="project" value="TreeGrafter"/>
</dbReference>
<feature type="domain" description="Ig-like" evidence="12">
    <location>
        <begin position="158"/>
        <end position="266"/>
    </location>
</feature>
<dbReference type="PANTHER" id="PTHR25466:SF14">
    <property type="entry name" value="BUTYROPHILIN SUBFAMILY 2 MEMBER A2-LIKE-RELATED"/>
    <property type="match status" value="1"/>
</dbReference>
<evidence type="ECO:0000256" key="5">
    <source>
        <dbReference type="ARBA" id="ARBA00022989"/>
    </source>
</evidence>
<dbReference type="Proteomes" id="UP001460270">
    <property type="component" value="Unassembled WGS sequence"/>
</dbReference>
<feature type="region of interest" description="Disordered" evidence="11">
    <location>
        <begin position="269"/>
        <end position="333"/>
    </location>
</feature>
<dbReference type="FunFam" id="2.60.40.10:FF:000142">
    <property type="entry name" value="V-set domain-containing T-cell activation inhibitor 1"/>
    <property type="match status" value="1"/>
</dbReference>
<evidence type="ECO:0000256" key="6">
    <source>
        <dbReference type="ARBA" id="ARBA00023136"/>
    </source>
</evidence>
<evidence type="ECO:0000256" key="7">
    <source>
        <dbReference type="ARBA" id="ARBA00023157"/>
    </source>
</evidence>
<feature type="compositionally biased region" description="Polar residues" evidence="11">
    <location>
        <begin position="297"/>
        <end position="320"/>
    </location>
</feature>
<dbReference type="InterPro" id="IPR007110">
    <property type="entry name" value="Ig-like_dom"/>
</dbReference>
<evidence type="ECO:0000256" key="3">
    <source>
        <dbReference type="ARBA" id="ARBA00022692"/>
    </source>
</evidence>
<keyword evidence="7" id="KW-1015">Disulfide bond</keyword>
<dbReference type="InterPro" id="IPR003599">
    <property type="entry name" value="Ig_sub"/>
</dbReference>
<evidence type="ECO:0000256" key="11">
    <source>
        <dbReference type="SAM" id="MobiDB-lite"/>
    </source>
</evidence>
<evidence type="ECO:0000313" key="13">
    <source>
        <dbReference type="EMBL" id="KAK7880821.1"/>
    </source>
</evidence>
<organism evidence="13 14">
    <name type="scientific">Mugilogobius chulae</name>
    <name type="common">yellowstripe goby</name>
    <dbReference type="NCBI Taxonomy" id="88201"/>
    <lineage>
        <taxon>Eukaryota</taxon>
        <taxon>Metazoa</taxon>
        <taxon>Chordata</taxon>
        <taxon>Craniata</taxon>
        <taxon>Vertebrata</taxon>
        <taxon>Euteleostomi</taxon>
        <taxon>Actinopterygii</taxon>
        <taxon>Neopterygii</taxon>
        <taxon>Teleostei</taxon>
        <taxon>Neoteleostei</taxon>
        <taxon>Acanthomorphata</taxon>
        <taxon>Gobiaria</taxon>
        <taxon>Gobiiformes</taxon>
        <taxon>Gobioidei</taxon>
        <taxon>Gobiidae</taxon>
        <taxon>Gobionellinae</taxon>
        <taxon>Mugilogobius</taxon>
    </lineage>
</organism>
<keyword evidence="9" id="KW-0325">Glycoprotein</keyword>
<evidence type="ECO:0000256" key="1">
    <source>
        <dbReference type="ARBA" id="ARBA00004251"/>
    </source>
</evidence>
<keyword evidence="2" id="KW-1003">Cell membrane</keyword>
<name>A0AAW0MNA8_9GOBI</name>
<dbReference type="GO" id="GO:0009897">
    <property type="term" value="C:external side of plasma membrane"/>
    <property type="evidence" value="ECO:0007669"/>
    <property type="project" value="TreeGrafter"/>
</dbReference>
<keyword evidence="10" id="KW-0393">Immunoglobulin domain</keyword>
<proteinExistence type="predicted"/>
<dbReference type="InterPro" id="IPR013783">
    <property type="entry name" value="Ig-like_fold"/>
</dbReference>
<keyword evidence="14" id="KW-1185">Reference proteome</keyword>
<accession>A0AAW0MNA8</accession>